<feature type="transmembrane region" description="Helical" evidence="1">
    <location>
        <begin position="15"/>
        <end position="33"/>
    </location>
</feature>
<feature type="transmembrane region" description="Helical" evidence="1">
    <location>
        <begin position="104"/>
        <end position="128"/>
    </location>
</feature>
<evidence type="ECO:0000313" key="2">
    <source>
        <dbReference type="EMBL" id="MCR2832430.1"/>
    </source>
</evidence>
<accession>A0ABT1XL93</accession>
<feature type="transmembrane region" description="Helical" evidence="1">
    <location>
        <begin position="39"/>
        <end position="57"/>
    </location>
</feature>
<dbReference type="Proteomes" id="UP001206067">
    <property type="component" value="Unassembled WGS sequence"/>
</dbReference>
<name>A0ABT1XL93_9SPHN</name>
<protein>
    <submittedName>
        <fullName evidence="2">Uncharacterized protein</fullName>
    </submittedName>
</protein>
<dbReference type="EMBL" id="JANKHH010000001">
    <property type="protein sequence ID" value="MCR2832430.1"/>
    <property type="molecule type" value="Genomic_DNA"/>
</dbReference>
<keyword evidence="3" id="KW-1185">Reference proteome</keyword>
<keyword evidence="1" id="KW-1133">Transmembrane helix</keyword>
<keyword evidence="1" id="KW-0812">Transmembrane</keyword>
<gene>
    <name evidence="2" type="ORF">NSO95_00605</name>
</gene>
<feature type="transmembrane region" description="Helical" evidence="1">
    <location>
        <begin position="172"/>
        <end position="189"/>
    </location>
</feature>
<keyword evidence="1" id="KW-0472">Membrane</keyword>
<evidence type="ECO:0000256" key="1">
    <source>
        <dbReference type="SAM" id="Phobius"/>
    </source>
</evidence>
<feature type="transmembrane region" description="Helical" evidence="1">
    <location>
        <begin position="77"/>
        <end position="98"/>
    </location>
</feature>
<evidence type="ECO:0000313" key="3">
    <source>
        <dbReference type="Proteomes" id="UP001206067"/>
    </source>
</evidence>
<sequence length="194" mass="21666">MRVTGESKPQGRSQGFWIGLFCANIGAIVAWRVTDAINSPTGTVLLALTMLLLIPIVKAGERSGCNSPAMRIYNRRVLIASFGYVLGLGTAISLWRNYDLARPAIFAISMLPVLPTFGMIWAMARYLIEEEDEYLRYRTTMAALVGLGGVLAIGIFWGFLEMFELVPHIWSWWVLPVWALGLAIAQLWMKVRAE</sequence>
<organism evidence="2 3">
    <name type="scientific">Parerythrobacter lacustris</name>
    <dbReference type="NCBI Taxonomy" id="2969984"/>
    <lineage>
        <taxon>Bacteria</taxon>
        <taxon>Pseudomonadati</taxon>
        <taxon>Pseudomonadota</taxon>
        <taxon>Alphaproteobacteria</taxon>
        <taxon>Sphingomonadales</taxon>
        <taxon>Erythrobacteraceae</taxon>
        <taxon>Parerythrobacter</taxon>
    </lineage>
</organism>
<comment type="caution">
    <text evidence="2">The sequence shown here is derived from an EMBL/GenBank/DDBJ whole genome shotgun (WGS) entry which is preliminary data.</text>
</comment>
<feature type="transmembrane region" description="Helical" evidence="1">
    <location>
        <begin position="140"/>
        <end position="160"/>
    </location>
</feature>
<proteinExistence type="predicted"/>
<reference evidence="2 3" key="1">
    <citation type="submission" date="2022-08" db="EMBL/GenBank/DDBJ databases">
        <title>Polyphasic taxonomy analysis of Qipengyuania sp.RS5-5.</title>
        <authorList>
            <person name="Xamxidin M."/>
            <person name="Wu M."/>
        </authorList>
    </citation>
    <scope>NUCLEOTIDE SEQUENCE [LARGE SCALE GENOMIC DNA]</scope>
    <source>
        <strain evidence="2 3">RS5-5</strain>
    </source>
</reference>